<protein>
    <submittedName>
        <fullName evidence="7">Uncharacterized protein</fullName>
    </submittedName>
</protein>
<dbReference type="EMBL" id="QMNG01000006">
    <property type="protein sequence ID" value="RLC37323.1"/>
    <property type="molecule type" value="Genomic_DNA"/>
</dbReference>
<keyword evidence="4" id="KW-0106">Calcium</keyword>
<feature type="compositionally biased region" description="Acidic residues" evidence="6">
    <location>
        <begin position="932"/>
        <end position="947"/>
    </location>
</feature>
<evidence type="ECO:0000256" key="2">
    <source>
        <dbReference type="ARBA" id="ARBA00022525"/>
    </source>
</evidence>
<feature type="coiled-coil region" evidence="5">
    <location>
        <begin position="135"/>
        <end position="162"/>
    </location>
</feature>
<dbReference type="InterPro" id="IPR028974">
    <property type="entry name" value="TSP_type-3_rpt"/>
</dbReference>
<evidence type="ECO:0000256" key="1">
    <source>
        <dbReference type="ARBA" id="ARBA00004613"/>
    </source>
</evidence>
<comment type="subcellular location">
    <subcellularLocation>
        <location evidence="1">Secreted</location>
    </subcellularLocation>
</comment>
<dbReference type="Proteomes" id="UP000281261">
    <property type="component" value="Unassembled WGS sequence"/>
</dbReference>
<evidence type="ECO:0000256" key="5">
    <source>
        <dbReference type="SAM" id="Coils"/>
    </source>
</evidence>
<dbReference type="Pfam" id="PF18884">
    <property type="entry name" value="TSP3_bac"/>
    <property type="match status" value="1"/>
</dbReference>
<keyword evidence="5" id="KW-0175">Coiled coil</keyword>
<feature type="compositionally biased region" description="Acidic residues" evidence="6">
    <location>
        <begin position="1828"/>
        <end position="1880"/>
    </location>
</feature>
<feature type="compositionally biased region" description="Acidic residues" evidence="6">
    <location>
        <begin position="955"/>
        <end position="969"/>
    </location>
</feature>
<dbReference type="Gene3D" id="4.10.1080.10">
    <property type="entry name" value="TSP type-3 repeat"/>
    <property type="match status" value="1"/>
</dbReference>
<comment type="caution">
    <text evidence="7">The sequence shown here is derived from an EMBL/GenBank/DDBJ whole genome shotgun (WGS) entry which is preliminary data.</text>
</comment>
<feature type="region of interest" description="Disordered" evidence="6">
    <location>
        <begin position="1762"/>
        <end position="1894"/>
    </location>
</feature>
<organism evidence="7 8">
    <name type="scientific">candidate division Kazan bacterium</name>
    <dbReference type="NCBI Taxonomy" id="2202143"/>
    <lineage>
        <taxon>Bacteria</taxon>
        <taxon>Bacteria division Kazan-3B-28</taxon>
    </lineage>
</organism>
<evidence type="ECO:0000313" key="7">
    <source>
        <dbReference type="EMBL" id="RLC37323.1"/>
    </source>
</evidence>
<feature type="region of interest" description="Disordered" evidence="6">
    <location>
        <begin position="695"/>
        <end position="714"/>
    </location>
</feature>
<feature type="region of interest" description="Disordered" evidence="6">
    <location>
        <begin position="929"/>
        <end position="991"/>
    </location>
</feature>
<evidence type="ECO:0000256" key="3">
    <source>
        <dbReference type="ARBA" id="ARBA00022729"/>
    </source>
</evidence>
<sequence>MTKKLQKILSFSVAFSLVVQLIGVTPLAGALAATREQTNDWFRRSSQAETDINVLMPEVEELQAKLDAVIQSEANLERTASTIHQKLEEAKVSLLSGPLSLASIYMLADKAGGFADFIRKYGVYWNVKMNAEQYKDWFEENRTKYEKALASAESEEKEAELSKYRLDYRVPNQILHESEIKEINGQIAHILDGVASHNIDDEWAKIAAETLDNIDISELLVEGIKLSDIGTSDEIRKSLDEKRRKLILSKSQLNQVEREKLEDIFIEHEDEAIRTAYQEASRVIDENITTIAETEAKLAGIIKTKQNFQEAIAFARERLGLAKAVYLHEAPKFSSLSMLEAAGGLKDFVKKGSYDGVVIDLPTYEKLFEDNKTNYKRLSEEIKKLNDDIKRLEEDTELDEAGRESLAEKQTALVEKQAKLEEEYGLTHTIPNEILYKEAIEQIDEWDEYIRDSDISDSTWMDRLGIVLGATDKYTLADYFAGIEETAGHIKDIQTLFEDGITLDDLTNEENIDFELREAQTQIKESLDTMLEILPRQASTTLIPTLNNGTNFFTELVNAYINIEIISTESTLMVPFDPNNPADSSTLITARVTDINNEPVIGARVTFSSGNAYFPDNSGGFSATATQLTVQDPNIGGTFSGTAQIEYTATDGEKQANRYEEDTVDIYAAATIELEDGTTSKPVFAHLELTKKNRNRLKSSPLDPEEERQKDEQANKKVEELAFAARSNPGNLVFDMTADISPENNLDGAKEAIATIRVQAAYSTQVTGKRDAKTGIPQYVDENGREIRQDQKPSLAPELQMFVQMSDGEKMAASFKYKNKKNKFRNWVMTDSEERDINEAEGLVEKTVSWTLNEKVERVLALNPNIPGVRTIDILAELTSGSLHNAREFRDTLREQGYPEYKAEANSWPRLAVQSAFDRTIRWFAPAFAQDIPEDSEEDPEPIVDPEENPKEIPPEETPDDPEDTPEEPNWDRGQTVQYDEDGKPLPGQDSASNIFVLASRTISFLQDNPLPEQEVEFELSANPSKIEEDGQTEVQLTGKLTGITWETAHETNNSSIKSKSWPLHAFANISITSTDDELGSVENEIVEIGNNGIFKTIYKTPSTKGNRTITISVSGDEAYDKDNQNFGAFSASVTIEHGQPIEKMTEGDARFLLGEDSNSDRILRVYGSRIDAVTDYSFRGRYVKIYGPLGGLTQNLGTRINDLSYLTPPTPTRNPTIDQETLKQNQNLYENNLSRWENIKPLRADFGSTSDFNDALENWQNNKPDPEDFGLAVEYRYVIINTELTDLSGNPITEGTVVGESLNRTQAKAHEHLIAAEGEKDEYFYRGGTSGAKLEPRINSGGESTFYYAPGQAPAGDIGKLRFSNTYSTKGRRKTLEVNVDIPVVDIEEALKDKKPTIKVIVVPPKYAETQREKIDKCRELYDPRNHEESTKKVQECIANVRKENLEDFRERLLGIGDENETEYEHFAKQAYKLKITVKPPKDGDDPAGRVVTASAEPVATFIPPPGKKVAYKKDPFGNLIPENFGDDDNNNPYPPPEPLPGDFGGIEVPIDKSLDTPGTISFTLDEKGEFGTQTGRELLILPNSLPTRIVFMYTDSKGVHTYTVVIKGKQKLKEMKDPAVPSPLKQCNRDGLFELCIETTANTIAPKGTRKITVSLDFTNEAKEKDRSIIEKILGGGVSLPVGLRVDGIGDMGQFIGYSETNKQGQPNVAWNFKGKVPNSEWVLYEADAAPNKPVHLEAGVLYKAGLSIFPTDTRVKLTLKKDPNSPTESELNEIKQENLITEKTKPIDTDGDGVSDKDEKKAGTDPNDPDDKPKDTDGDGKYDYEDPDIDGDGIANENDETPYGDTDELGDKDDDAGEGDSDNGEDENGEPGDEDSSPESLPAFEFDTTKPFGSAVDIDESWNSAKAVIQNSPLLSPRQKDDLNKAQGMAAANLLTNIVRLNLKDTTFKDDPGLKELADTAIGLRLLAELSATENSNSSEREKQFFEQAVDFYLENNSFESIEALSDLNRWKFDRLMEEVLRSYESMGFDPYTNQTNIPELSPYAPDFEATIIKARQTVRNNSLLDASEKDRLNHNIDIIGSNPTMLAGGTYYGYIESAVRQATEGVASGNPEVKELYGMLNDILLDTILISSLKNNSETDKANAKKWVDRARGGQLSELEKLTTTPDWSGSSDARRIQRLIEKLRYNRNRMGLDSDSPNDGSGEDMPLWGGGISSAFDNLFNIFGTYAGTDGAASANPVVNIWNLITNFFSNLFSRN</sequence>
<accession>A0A420ZCV5</accession>
<dbReference type="SUPFAM" id="SSF49373">
    <property type="entry name" value="Invasin/intimin cell-adhesion fragments"/>
    <property type="match status" value="1"/>
</dbReference>
<evidence type="ECO:0000313" key="8">
    <source>
        <dbReference type="Proteomes" id="UP000281261"/>
    </source>
</evidence>
<keyword evidence="2" id="KW-0964">Secreted</keyword>
<keyword evidence="3" id="KW-0732">Signal</keyword>
<dbReference type="InterPro" id="IPR059100">
    <property type="entry name" value="TSP3_bac"/>
</dbReference>
<reference evidence="7 8" key="1">
    <citation type="submission" date="2018-06" db="EMBL/GenBank/DDBJ databases">
        <title>Extensive metabolic versatility and redundancy in microbially diverse, dynamic hydrothermal sediments.</title>
        <authorList>
            <person name="Dombrowski N."/>
            <person name="Teske A."/>
            <person name="Baker B.J."/>
        </authorList>
    </citation>
    <scope>NUCLEOTIDE SEQUENCE [LARGE SCALE GENOMIC DNA]</scope>
    <source>
        <strain evidence="7">B79_G16</strain>
    </source>
</reference>
<dbReference type="InterPro" id="IPR008964">
    <property type="entry name" value="Invasin/intimin_cell_adhesion"/>
</dbReference>
<dbReference type="GO" id="GO:0005509">
    <property type="term" value="F:calcium ion binding"/>
    <property type="evidence" value="ECO:0007669"/>
    <property type="project" value="InterPro"/>
</dbReference>
<evidence type="ECO:0000256" key="4">
    <source>
        <dbReference type="ARBA" id="ARBA00022837"/>
    </source>
</evidence>
<evidence type="ECO:0000256" key="6">
    <source>
        <dbReference type="SAM" id="MobiDB-lite"/>
    </source>
</evidence>
<proteinExistence type="predicted"/>
<name>A0A420ZCV5_UNCK3</name>
<gene>
    <name evidence="7" type="ORF">DRH29_02430</name>
</gene>
<feature type="compositionally biased region" description="Basic and acidic residues" evidence="6">
    <location>
        <begin position="1775"/>
        <end position="1827"/>
    </location>
</feature>
<feature type="coiled-coil region" evidence="5">
    <location>
        <begin position="368"/>
        <end position="423"/>
    </location>
</feature>
<dbReference type="SUPFAM" id="SSF103647">
    <property type="entry name" value="TSP type-3 repeat"/>
    <property type="match status" value="1"/>
</dbReference>